<keyword evidence="8" id="KW-0863">Zinc-finger</keyword>
<dbReference type="eggNOG" id="COG0178">
    <property type="taxonomic scope" value="Bacteria"/>
</dbReference>
<evidence type="ECO:0000256" key="2">
    <source>
        <dbReference type="ARBA" id="ARBA00022490"/>
    </source>
</evidence>
<dbReference type="InterPro" id="IPR003439">
    <property type="entry name" value="ABC_transporter-like_ATP-bd"/>
</dbReference>
<keyword evidence="5" id="KW-0547">Nucleotide-binding</keyword>
<evidence type="ECO:0000256" key="11">
    <source>
        <dbReference type="ARBA" id="ARBA00022881"/>
    </source>
</evidence>
<keyword evidence="2" id="KW-0963">Cytoplasm</keyword>
<keyword evidence="7" id="KW-0228">DNA excision</keyword>
<dbReference type="GO" id="GO:0016887">
    <property type="term" value="F:ATP hydrolysis activity"/>
    <property type="evidence" value="ECO:0007669"/>
    <property type="project" value="InterPro"/>
</dbReference>
<keyword evidence="10" id="KW-0067">ATP-binding</keyword>
<dbReference type="InterPro" id="IPR013815">
    <property type="entry name" value="ATP_grasp_subdomain_1"/>
</dbReference>
<protein>
    <recommendedName>
        <fullName evidence="15">UvrABC system protein A</fullName>
    </recommendedName>
    <alternativeName>
        <fullName evidence="16">Excinuclease ABC subunit A</fullName>
    </alternativeName>
</protein>
<keyword evidence="9" id="KW-0862">Zinc</keyword>
<keyword evidence="4" id="KW-0677">Repeat</keyword>
<dbReference type="InterPro" id="IPR027417">
    <property type="entry name" value="P-loop_NTPase"/>
</dbReference>
<dbReference type="CDD" id="cd03271">
    <property type="entry name" value="ABC_UvrA_II"/>
    <property type="match status" value="1"/>
</dbReference>
<evidence type="ECO:0000256" key="3">
    <source>
        <dbReference type="ARBA" id="ARBA00022723"/>
    </source>
</evidence>
<keyword evidence="13" id="KW-0234">DNA repair</keyword>
<evidence type="ECO:0000256" key="9">
    <source>
        <dbReference type="ARBA" id="ARBA00022833"/>
    </source>
</evidence>
<evidence type="ECO:0000256" key="1">
    <source>
        <dbReference type="ARBA" id="ARBA00004496"/>
    </source>
</evidence>
<evidence type="ECO:0000313" key="18">
    <source>
        <dbReference type="EMBL" id="CAM79358.1"/>
    </source>
</evidence>
<reference evidence="18 19" key="1">
    <citation type="journal article" date="2007" name="Proc. Natl. Acad. Sci. U.S.A.">
        <title>The Orientia tsutsugamushi genome reveals massive proliferation of conjugative type IV secretion system and host-cell interaction genes.</title>
        <authorList>
            <person name="Cho N.-H."/>
            <person name="Kim H.-R."/>
            <person name="Lee J.-H."/>
            <person name="Kim S.-Y."/>
            <person name="Kim J."/>
            <person name="Cha S."/>
            <person name="Kim S.-Y."/>
            <person name="Darby A.C."/>
            <person name="Fuxelius H.-H."/>
            <person name="Yin J."/>
            <person name="Kim J.H."/>
            <person name="Kim J."/>
            <person name="Lee S.J."/>
            <person name="Koh Y.-S."/>
            <person name="Jang W.-J."/>
            <person name="Park K.-H."/>
            <person name="Andersson S.G.E."/>
            <person name="Choi M.-S."/>
            <person name="Kim I.-S."/>
        </authorList>
    </citation>
    <scope>NUCLEOTIDE SEQUENCE [LARGE SCALE GENOMIC DNA]</scope>
    <source>
        <strain evidence="18 19">Boryong</strain>
    </source>
</reference>
<evidence type="ECO:0000256" key="16">
    <source>
        <dbReference type="ARBA" id="ARBA00042156"/>
    </source>
</evidence>
<dbReference type="PROSITE" id="PS50893">
    <property type="entry name" value="ABC_TRANSPORTER_2"/>
    <property type="match status" value="1"/>
</dbReference>
<comment type="subcellular location">
    <subcellularLocation>
        <location evidence="1">Cytoplasm</location>
    </subcellularLocation>
</comment>
<dbReference type="GO" id="GO:0005737">
    <property type="term" value="C:cytoplasm"/>
    <property type="evidence" value="ECO:0007669"/>
    <property type="project" value="UniProtKB-SubCell"/>
</dbReference>
<comment type="similarity">
    <text evidence="14">Belongs to the ABC transporter superfamily. UvrA family.</text>
</comment>
<dbReference type="InterPro" id="IPR004602">
    <property type="entry name" value="UvrA"/>
</dbReference>
<evidence type="ECO:0000256" key="10">
    <source>
        <dbReference type="ARBA" id="ARBA00022840"/>
    </source>
</evidence>
<dbReference type="GO" id="GO:0003677">
    <property type="term" value="F:DNA binding"/>
    <property type="evidence" value="ECO:0007669"/>
    <property type="project" value="UniProtKB-KW"/>
</dbReference>
<dbReference type="GO" id="GO:0004518">
    <property type="term" value="F:nuclease activity"/>
    <property type="evidence" value="ECO:0007669"/>
    <property type="project" value="UniProtKB-KW"/>
</dbReference>
<dbReference type="PANTHER" id="PTHR43152:SF3">
    <property type="entry name" value="UVRABC SYSTEM PROTEIN A"/>
    <property type="match status" value="1"/>
</dbReference>
<dbReference type="GO" id="GO:0008270">
    <property type="term" value="F:zinc ion binding"/>
    <property type="evidence" value="ECO:0007669"/>
    <property type="project" value="UniProtKB-KW"/>
</dbReference>
<dbReference type="Gene3D" id="1.10.8.280">
    <property type="entry name" value="ABC transporter ATPase domain-like"/>
    <property type="match status" value="1"/>
</dbReference>
<keyword evidence="6" id="KW-0227">DNA damage</keyword>
<accession>A5CCF2</accession>
<dbReference type="GO" id="GO:0005524">
    <property type="term" value="F:ATP binding"/>
    <property type="evidence" value="ECO:0007669"/>
    <property type="project" value="UniProtKB-KW"/>
</dbReference>
<dbReference type="Gene3D" id="3.30.1490.20">
    <property type="entry name" value="ATP-grasp fold, A domain"/>
    <property type="match status" value="1"/>
</dbReference>
<sequence>MLLSYCETLKICMADCIKIRGAREHNLKNIDIDIPKHKLVVITGLSGSGKSSLAYDTIYAESIRSYLAGWPVRNMQFFSLQNKSDVESISGLSPAIAIDQKTISRNPRSTVGTMTEIYDYLRLLFARIGIPYSPATNSPILGQTISEMVDIMCALPHGTKIDILVPITQVHKDKFNKEISRFKKQGFSRIIINDNEYEVDNLPILNKHEKHNISVIVDQLVIDNTLRSKITSSLESALQLSDGIIYAKKVTSTSMQNHNTQCSFQNQDVIVLSEKYSCPVSGFQLPKIEPRMFSFNSPFGACNTCKGLGKEMFFSTALIVPDSSLSIAQGAILPWANNDSYFIKDTFNALAQHYNFSLDDPIESLSDKVKNVLFYGSGDEEIKFMYNNSEAKPKVVVQPFGGIIPSLEEKYCQAATQWIKDELLRYQVEGDCRACGGDRLTQESLCVKIANLNISEVAKMRVSEAYDWFANLEHSLTDTHKIIAKLVIKEIKDRISFLKNVGLEYLTIDRSSTTLSGGESQRIRLASQIGSGLSGIMYILDEPSIGLHQSDNKKLLSTLRNLQSLGNSLIVVEHDKETILEADHIIDVGPGAGTEGGKIVAQGGVNDIINVPDSITGQYLSGKKFVSIRSNVRTGDNNRFIELKGARSHNLKNIDVRIPLGTLTAVTGVSGSGKSTLIIHTLYKAILKKLEPNTKTFVGEYTDIIGLDNIDKVINIDQSPIGRTPRSNPATYSEVFNYIRDWFSELHEAKARGYKRSRFSFNVNGGRCEACEGCGLTRIEMHFLPDIFIKCDVCDGNRYNKETLEVKYNGKSISDVLNMTVDNAITFFDKAHHIRDKLKTLNEVGLGYIKIGQSATTLSGGEAQRIKLAKELSKRSTGKTLYILDEPTTGLHFEDVNKLLQILHRLVDNGNTVLVIEHNMDVIKSADYIVDVGVGGGDQGGEIVAFGTPQQVSFNDQSITGIYLREYFNK</sequence>
<dbReference type="Gene3D" id="1.20.1580.10">
    <property type="entry name" value="ABC transporter ATPase like domain"/>
    <property type="match status" value="2"/>
</dbReference>
<evidence type="ECO:0000256" key="4">
    <source>
        <dbReference type="ARBA" id="ARBA00022737"/>
    </source>
</evidence>
<name>A5CCF2_ORITB</name>
<evidence type="ECO:0000256" key="8">
    <source>
        <dbReference type="ARBA" id="ARBA00022771"/>
    </source>
</evidence>
<evidence type="ECO:0000256" key="5">
    <source>
        <dbReference type="ARBA" id="ARBA00022741"/>
    </source>
</evidence>
<dbReference type="NCBIfam" id="TIGR00630">
    <property type="entry name" value="uvra"/>
    <property type="match status" value="1"/>
</dbReference>
<organism evidence="18 19">
    <name type="scientific">Orientia tsutsugamushi (strain Boryong)</name>
    <name type="common">Rickettsia tsutsugamushi</name>
    <dbReference type="NCBI Taxonomy" id="357244"/>
    <lineage>
        <taxon>Bacteria</taxon>
        <taxon>Pseudomonadati</taxon>
        <taxon>Pseudomonadota</taxon>
        <taxon>Alphaproteobacteria</taxon>
        <taxon>Rickettsiales</taxon>
        <taxon>Rickettsiaceae</taxon>
        <taxon>Rickettsieae</taxon>
        <taxon>Orientia</taxon>
    </lineage>
</organism>
<dbReference type="KEGG" id="ots:OTBS_0292"/>
<gene>
    <name evidence="18" type="primary">uvrA</name>
    <name evidence="18" type="ordered locus">OTBS_0292</name>
</gene>
<dbReference type="Pfam" id="PF17755">
    <property type="entry name" value="UvrA_DNA-bind"/>
    <property type="match status" value="1"/>
</dbReference>
<dbReference type="PROSITE" id="PS00211">
    <property type="entry name" value="ABC_TRANSPORTER_1"/>
    <property type="match status" value="2"/>
</dbReference>
<proteinExistence type="inferred from homology"/>
<keyword evidence="11" id="KW-0267">Excision nuclease</keyword>
<dbReference type="Pfam" id="PF00005">
    <property type="entry name" value="ABC_tran"/>
    <property type="match status" value="1"/>
</dbReference>
<evidence type="ECO:0000259" key="17">
    <source>
        <dbReference type="PROSITE" id="PS50893"/>
    </source>
</evidence>
<dbReference type="NCBIfam" id="NF001503">
    <property type="entry name" value="PRK00349.1"/>
    <property type="match status" value="1"/>
</dbReference>
<dbReference type="Proteomes" id="UP000001565">
    <property type="component" value="Chromosome"/>
</dbReference>
<dbReference type="Pfam" id="PF17760">
    <property type="entry name" value="UvrA_inter"/>
    <property type="match status" value="1"/>
</dbReference>
<dbReference type="GO" id="GO:0009380">
    <property type="term" value="C:excinuclease repair complex"/>
    <property type="evidence" value="ECO:0007669"/>
    <property type="project" value="InterPro"/>
</dbReference>
<feature type="domain" description="ABC transporter" evidence="17">
    <location>
        <begin position="632"/>
        <end position="959"/>
    </location>
</feature>
<dbReference type="InterPro" id="IPR017871">
    <property type="entry name" value="ABC_transporter-like_CS"/>
</dbReference>
<dbReference type="HOGENOM" id="CLU_001370_0_2_5"/>
<dbReference type="EMBL" id="AM494475">
    <property type="protein sequence ID" value="CAM79358.1"/>
    <property type="molecule type" value="Genomic_DNA"/>
</dbReference>
<dbReference type="AlphaFoldDB" id="A5CCF2"/>
<dbReference type="InterPro" id="IPR041552">
    <property type="entry name" value="UvrA_DNA-bd"/>
</dbReference>
<dbReference type="Gene3D" id="3.40.50.300">
    <property type="entry name" value="P-loop containing nucleotide triphosphate hydrolases"/>
    <property type="match status" value="2"/>
</dbReference>
<evidence type="ECO:0000256" key="6">
    <source>
        <dbReference type="ARBA" id="ARBA00022763"/>
    </source>
</evidence>
<dbReference type="InterPro" id="IPR041102">
    <property type="entry name" value="UvrA_inter"/>
</dbReference>
<evidence type="ECO:0000313" key="19">
    <source>
        <dbReference type="Proteomes" id="UP000001565"/>
    </source>
</evidence>
<dbReference type="SUPFAM" id="SSF52540">
    <property type="entry name" value="P-loop containing nucleoside triphosphate hydrolases"/>
    <property type="match status" value="2"/>
</dbReference>
<evidence type="ECO:0000256" key="12">
    <source>
        <dbReference type="ARBA" id="ARBA00023125"/>
    </source>
</evidence>
<dbReference type="GO" id="GO:0006289">
    <property type="term" value="P:nucleotide-excision repair"/>
    <property type="evidence" value="ECO:0007669"/>
    <property type="project" value="InterPro"/>
</dbReference>
<evidence type="ECO:0000256" key="7">
    <source>
        <dbReference type="ARBA" id="ARBA00022769"/>
    </source>
</evidence>
<keyword evidence="12" id="KW-0238">DNA-binding</keyword>
<evidence type="ECO:0000256" key="14">
    <source>
        <dbReference type="ARBA" id="ARBA00038000"/>
    </source>
</evidence>
<keyword evidence="3" id="KW-0479">Metal-binding</keyword>
<dbReference type="PANTHER" id="PTHR43152">
    <property type="entry name" value="UVRABC SYSTEM PROTEIN A"/>
    <property type="match status" value="1"/>
</dbReference>
<evidence type="ECO:0000256" key="15">
    <source>
        <dbReference type="ARBA" id="ARBA00039316"/>
    </source>
</evidence>
<evidence type="ECO:0000256" key="13">
    <source>
        <dbReference type="ARBA" id="ARBA00023204"/>
    </source>
</evidence>